<keyword evidence="6 12" id="KW-0808">Transferase</keyword>
<dbReference type="SUPFAM" id="SSF53756">
    <property type="entry name" value="UDP-Glycosyltransferase/glycogen phosphorylase"/>
    <property type="match status" value="1"/>
</dbReference>
<evidence type="ECO:0000256" key="11">
    <source>
        <dbReference type="PIRSR" id="PIRSR639901-2"/>
    </source>
</evidence>
<keyword evidence="7" id="KW-0735">Signal-anchor</keyword>
<keyword evidence="12" id="KW-0448">Lipopolysaccharide biosynthesis</keyword>
<dbReference type="Gene3D" id="3.40.50.2000">
    <property type="entry name" value="Glycogen Phosphorylase B"/>
    <property type="match status" value="1"/>
</dbReference>
<dbReference type="PANTHER" id="PTHR42755">
    <property type="entry name" value="3-DEOXY-MANNO-OCTULOSONATE CYTIDYLYLTRANSFERASE"/>
    <property type="match status" value="1"/>
</dbReference>
<feature type="domain" description="3-deoxy-D-manno-octulosonic-acid transferase N-terminal" evidence="13">
    <location>
        <begin position="32"/>
        <end position="211"/>
    </location>
</feature>
<dbReference type="FunFam" id="3.40.50.2000:FF:000032">
    <property type="entry name" value="3-deoxy-D-manno-octulosonic acid transferase"/>
    <property type="match status" value="1"/>
</dbReference>
<dbReference type="Proteomes" id="UP000560000">
    <property type="component" value="Unassembled WGS sequence"/>
</dbReference>
<dbReference type="PANTHER" id="PTHR42755:SF1">
    <property type="entry name" value="3-DEOXY-D-MANNO-OCTULOSONIC ACID TRANSFERASE, MITOCHONDRIAL-RELATED"/>
    <property type="match status" value="1"/>
</dbReference>
<evidence type="ECO:0000259" key="13">
    <source>
        <dbReference type="Pfam" id="PF04413"/>
    </source>
</evidence>
<dbReference type="Pfam" id="PF04413">
    <property type="entry name" value="Glycos_transf_N"/>
    <property type="match status" value="1"/>
</dbReference>
<name>A0A099CUI5_9GAMM</name>
<evidence type="ECO:0000313" key="17">
    <source>
        <dbReference type="Proteomes" id="UP000560000"/>
    </source>
</evidence>
<comment type="pathway">
    <text evidence="2 12">Bacterial outer membrane biogenesis; LPS core biosynthesis.</text>
</comment>
<dbReference type="GO" id="GO:0043842">
    <property type="term" value="F:Kdo transferase activity"/>
    <property type="evidence" value="ECO:0007669"/>
    <property type="project" value="UniProtKB-EC"/>
</dbReference>
<dbReference type="Proteomes" id="UP000029708">
    <property type="component" value="Unassembled WGS sequence"/>
</dbReference>
<reference evidence="15 17" key="2">
    <citation type="submission" date="2020-08" db="EMBL/GenBank/DDBJ databases">
        <title>Genomic Encyclopedia of Type Strains, Phase IV (KMG-IV): sequencing the most valuable type-strain genomes for metagenomic binning, comparative biology and taxonomic classification.</title>
        <authorList>
            <person name="Goeker M."/>
        </authorList>
    </citation>
    <scope>NUCLEOTIDE SEQUENCE [LARGE SCALE GENOMIC DNA]</scope>
    <source>
        <strain evidence="15 17">DSM 107085</strain>
    </source>
</reference>
<comment type="function">
    <text evidence="12">Involved in lipopolysaccharide (LPS) biosynthesis. Catalyzes the transfer of 3-deoxy-D-manno-octulosonate (Kdo) residue(s) from CMP-Kdo to lipid IV(A), the tetraacyldisaccharide-1,4'-bisphosphate precursor of lipid A.</text>
</comment>
<dbReference type="InterPro" id="IPR007507">
    <property type="entry name" value="Glycos_transf_N"/>
</dbReference>
<dbReference type="AlphaFoldDB" id="A0A099CUI5"/>
<evidence type="ECO:0000313" key="15">
    <source>
        <dbReference type="EMBL" id="MBB6185125.1"/>
    </source>
</evidence>
<keyword evidence="7" id="KW-0812">Transmembrane</keyword>
<dbReference type="GO" id="GO:0009244">
    <property type="term" value="P:lipopolysaccharide core region biosynthetic process"/>
    <property type="evidence" value="ECO:0007669"/>
    <property type="project" value="UniProtKB-UniRule"/>
</dbReference>
<organism evidence="14 16">
    <name type="scientific">Oleiagrimonas soli</name>
    <dbReference type="NCBI Taxonomy" id="1543381"/>
    <lineage>
        <taxon>Bacteria</taxon>
        <taxon>Pseudomonadati</taxon>
        <taxon>Pseudomonadota</taxon>
        <taxon>Gammaproteobacteria</taxon>
        <taxon>Lysobacterales</taxon>
        <taxon>Rhodanobacteraceae</taxon>
        <taxon>Oleiagrimonas</taxon>
    </lineage>
</organism>
<reference evidence="14 16" key="1">
    <citation type="submission" date="2014-09" db="EMBL/GenBank/DDBJ databases">
        <title>Xanthomonadaceae 3.5X direct submission.</title>
        <authorList>
            <person name="Fang T."/>
            <person name="Wang H."/>
        </authorList>
    </citation>
    <scope>NUCLEOTIDE SEQUENCE [LARGE SCALE GENOMIC DNA]</scope>
    <source>
        <strain evidence="14 16">3.5X</strain>
    </source>
</reference>
<evidence type="ECO:0000256" key="1">
    <source>
        <dbReference type="ARBA" id="ARBA00004388"/>
    </source>
</evidence>
<comment type="similarity">
    <text evidence="3">Belongs to the glycosyltransferase group 1 family. Glycosyltransferase 30 subfamily.</text>
</comment>
<dbReference type="OrthoDB" id="9789797at2"/>
<keyword evidence="12" id="KW-0472">Membrane</keyword>
<dbReference type="GO" id="GO:0009245">
    <property type="term" value="P:lipid A biosynthetic process"/>
    <property type="evidence" value="ECO:0007669"/>
    <property type="project" value="TreeGrafter"/>
</dbReference>
<dbReference type="EMBL" id="JACHET010000001">
    <property type="protein sequence ID" value="MBB6185125.1"/>
    <property type="molecule type" value="Genomic_DNA"/>
</dbReference>
<comment type="caution">
    <text evidence="14">The sequence shown here is derived from an EMBL/GenBank/DDBJ whole genome shotgun (WGS) entry which is preliminary data.</text>
</comment>
<evidence type="ECO:0000256" key="7">
    <source>
        <dbReference type="ARBA" id="ARBA00022968"/>
    </source>
</evidence>
<feature type="site" description="Transition state stabilizer" evidence="11">
    <location>
        <position position="208"/>
    </location>
</feature>
<dbReference type="STRING" id="1543381.LF63_0113900"/>
<dbReference type="NCBIfam" id="NF004388">
    <property type="entry name" value="PRK05749.1-4"/>
    <property type="match status" value="1"/>
</dbReference>
<keyword evidence="15" id="KW-0328">Glycosyltransferase</keyword>
<evidence type="ECO:0000256" key="4">
    <source>
        <dbReference type="ARBA" id="ARBA00012621"/>
    </source>
</evidence>
<evidence type="ECO:0000256" key="6">
    <source>
        <dbReference type="ARBA" id="ARBA00022679"/>
    </source>
</evidence>
<feature type="site" description="Transition state stabilizer" evidence="11">
    <location>
        <position position="130"/>
    </location>
</feature>
<sequence>MRLLYTLAMFIATPLLMLRLWARGMRYGDYHQRWRERFGLFASPAFKGRSLWVHAVSLGEVNAAEPLIKALMARYPDWPMVVTTVTPTGSERVQQLFGDKVFHVYLPYDLPFSVQRFLKRVQPRLAVIVETEIWPNLYAACHKRDIPLLIVNARLSRRSLRGYMPLRSLARQALHCVYHVAAQSLTDAARYRLLGTRRESISVAGNLKFDMPLPDNLVSEAQAMREAWGEQRPVWIAASTHEGEEMLALEAHLEILQRFPDALLLLVPRHPERFRAVEHSIRGLGFRMASRSGDRLPDAATQCFLVDAMGELMRFYAAADVAFVGGSLEPIGGHNLLEPASLAKPVLVGPHTFNFQGITRGLLRVDGARRVTAQNLGASVRELFEQADVRERMGRAAREVFEHESGAVGRIMARIEPLLE</sequence>
<accession>A0A099CUI5</accession>
<feature type="active site" description="Proton acceptor" evidence="10">
    <location>
        <position position="60"/>
    </location>
</feature>
<evidence type="ECO:0000313" key="16">
    <source>
        <dbReference type="Proteomes" id="UP000029708"/>
    </source>
</evidence>
<gene>
    <name evidence="15" type="ORF">HNQ86_002470</name>
    <name evidence="14" type="ORF">LF63_0113900</name>
</gene>
<evidence type="ECO:0000256" key="2">
    <source>
        <dbReference type="ARBA" id="ARBA00004713"/>
    </source>
</evidence>
<comment type="catalytic activity">
    <reaction evidence="9 12">
        <text>lipid IVA (E. coli) + CMP-3-deoxy-beta-D-manno-octulosonate = alpha-Kdo-(2-&gt;6)-lipid IVA (E. coli) + CMP + H(+)</text>
        <dbReference type="Rhea" id="RHEA:28066"/>
        <dbReference type="ChEBI" id="CHEBI:15378"/>
        <dbReference type="ChEBI" id="CHEBI:58603"/>
        <dbReference type="ChEBI" id="CHEBI:60364"/>
        <dbReference type="ChEBI" id="CHEBI:60377"/>
        <dbReference type="ChEBI" id="CHEBI:85987"/>
        <dbReference type="EC" id="2.4.99.12"/>
    </reaction>
</comment>
<dbReference type="InterPro" id="IPR039901">
    <property type="entry name" value="Kdotransferase"/>
</dbReference>
<dbReference type="HOGENOM" id="CLU_036146_2_0_6"/>
<keyword evidence="16" id="KW-1185">Reference proteome</keyword>
<evidence type="ECO:0000256" key="10">
    <source>
        <dbReference type="PIRSR" id="PIRSR639901-1"/>
    </source>
</evidence>
<evidence type="ECO:0000256" key="8">
    <source>
        <dbReference type="ARBA" id="ARBA00031445"/>
    </source>
</evidence>
<dbReference type="EMBL" id="JROI01000016">
    <property type="protein sequence ID" value="KGI76665.1"/>
    <property type="molecule type" value="Genomic_DNA"/>
</dbReference>
<protein>
    <recommendedName>
        <fullName evidence="5 12">3-deoxy-D-manno-octulosonic acid transferase</fullName>
        <shortName evidence="12">Kdo transferase</shortName>
        <ecNumber evidence="4 12">2.4.99.12</ecNumber>
    </recommendedName>
    <alternativeName>
        <fullName evidence="8 12">Lipid IV(A) 3-deoxy-D-manno-octulosonic acid transferase</fullName>
    </alternativeName>
</protein>
<dbReference type="GO" id="GO:0005886">
    <property type="term" value="C:plasma membrane"/>
    <property type="evidence" value="ECO:0007669"/>
    <property type="project" value="UniProtKB-SubCell"/>
</dbReference>
<dbReference type="RefSeq" id="WP_043104107.1">
    <property type="nucleotide sequence ID" value="NZ_JACHET010000001.1"/>
</dbReference>
<dbReference type="InterPro" id="IPR038107">
    <property type="entry name" value="Glycos_transf_N_sf"/>
</dbReference>
<comment type="subcellular location">
    <subcellularLocation>
        <location evidence="1">Cell inner membrane</location>
        <topology evidence="1">Single-pass membrane protein</topology>
        <orientation evidence="1">Cytoplasmic side</orientation>
    </subcellularLocation>
    <subcellularLocation>
        <location evidence="12">Cell membrane</location>
    </subcellularLocation>
</comment>
<evidence type="ECO:0000256" key="9">
    <source>
        <dbReference type="ARBA" id="ARBA00049183"/>
    </source>
</evidence>
<evidence type="ECO:0000256" key="3">
    <source>
        <dbReference type="ARBA" id="ARBA00006380"/>
    </source>
</evidence>
<proteinExistence type="inferred from homology"/>
<dbReference type="EC" id="2.4.99.12" evidence="4 12"/>
<evidence type="ECO:0000313" key="14">
    <source>
        <dbReference type="EMBL" id="KGI76665.1"/>
    </source>
</evidence>
<keyword evidence="12" id="KW-1003">Cell membrane</keyword>
<evidence type="ECO:0000256" key="5">
    <source>
        <dbReference type="ARBA" id="ARBA00019077"/>
    </source>
</evidence>
<dbReference type="FunFam" id="3.40.50.11720:FF:000001">
    <property type="entry name" value="3-deoxy-D-manno-octulosonic acid transferase"/>
    <property type="match status" value="1"/>
</dbReference>
<dbReference type="UniPathway" id="UPA00958"/>
<dbReference type="Gene3D" id="3.40.50.11720">
    <property type="entry name" value="3-Deoxy-D-manno-octulosonic-acid transferase, N-terminal domain"/>
    <property type="match status" value="1"/>
</dbReference>
<evidence type="ECO:0000256" key="12">
    <source>
        <dbReference type="RuleBase" id="RU365103"/>
    </source>
</evidence>